<evidence type="ECO:0000313" key="3">
    <source>
        <dbReference type="Proteomes" id="UP000218767"/>
    </source>
</evidence>
<dbReference type="Proteomes" id="UP000218767">
    <property type="component" value="Unassembled WGS sequence"/>
</dbReference>
<gene>
    <name evidence="2" type="ORF">COB20_12585</name>
</gene>
<keyword evidence="1" id="KW-0732">Signal</keyword>
<accession>A0A2A4X0E3</accession>
<comment type="caution">
    <text evidence="2">The sequence shown here is derived from an EMBL/GenBank/DDBJ whole genome shotgun (WGS) entry which is preliminary data.</text>
</comment>
<evidence type="ECO:0000313" key="2">
    <source>
        <dbReference type="EMBL" id="PCI75555.1"/>
    </source>
</evidence>
<evidence type="ECO:0000256" key="1">
    <source>
        <dbReference type="SAM" id="SignalP"/>
    </source>
</evidence>
<evidence type="ECO:0008006" key="4">
    <source>
        <dbReference type="Google" id="ProtNLM"/>
    </source>
</evidence>
<organism evidence="2 3">
    <name type="scientific">SAR86 cluster bacterium</name>
    <dbReference type="NCBI Taxonomy" id="2030880"/>
    <lineage>
        <taxon>Bacteria</taxon>
        <taxon>Pseudomonadati</taxon>
        <taxon>Pseudomonadota</taxon>
        <taxon>Gammaproteobacteria</taxon>
        <taxon>SAR86 cluster</taxon>
    </lineage>
</organism>
<dbReference type="InterPro" id="IPR014917">
    <property type="entry name" value="DUF1800"/>
</dbReference>
<dbReference type="AlphaFoldDB" id="A0A2A4X0E3"/>
<protein>
    <recommendedName>
        <fullName evidence="4">DUF1800 domain-containing protein</fullName>
    </recommendedName>
</protein>
<reference evidence="3" key="1">
    <citation type="submission" date="2017-08" db="EMBL/GenBank/DDBJ databases">
        <title>A dynamic microbial community with high functional redundancy inhabits the cold, oxic subseafloor aquifer.</title>
        <authorList>
            <person name="Tully B.J."/>
            <person name="Wheat C.G."/>
            <person name="Glazer B.T."/>
            <person name="Huber J.A."/>
        </authorList>
    </citation>
    <scope>NUCLEOTIDE SEQUENCE [LARGE SCALE GENOMIC DNA]</scope>
</reference>
<feature type="signal peptide" evidence="1">
    <location>
        <begin position="1"/>
        <end position="29"/>
    </location>
</feature>
<dbReference type="EMBL" id="NVUL01000072">
    <property type="protein sequence ID" value="PCI75555.1"/>
    <property type="molecule type" value="Genomic_DNA"/>
</dbReference>
<feature type="chain" id="PRO_5012269306" description="DUF1800 domain-containing protein" evidence="1">
    <location>
        <begin position="30"/>
        <end position="611"/>
    </location>
</feature>
<dbReference type="Pfam" id="PF08811">
    <property type="entry name" value="DUF1800"/>
    <property type="match status" value="1"/>
</dbReference>
<proteinExistence type="predicted"/>
<name>A0A2A4X0E3_9GAMM</name>
<sequence>MLRAPNRFACLAITAFALALLSNAGTAQQAGLASWQDDLAPLTSADWNYETAAHLLERAGFGGTPAQIEALAALSPKAAVNSLVNFDPANNRHLQAFEHSGIHDAGLEPFPPSRPATTELAKETGEALGVRVKPEGNRRLQPVVNKFFYWLRASVLETNRVAYWWADRMVASNNPLQEKMALFWHGHYAVNESKVRDYRKLLNELELFHEMGTGSFRDLMVAVAQDPAMLSFLDAGVNLKGAPNENFAREIMELFTMGVGNYSETDIREAARAFTGWNYVDLEFVINEDQHDNDVKNFLGHSGNFDGVEIIDLIMEQPVTAEYIATKIYRFFVREELSQALAEELGNTLRDADYDVATLLEMIFLSKDFYSAPSLGSQIKSPVQLAVSTYRKLGLESAPGVPDFNRATGALSQSLFRPPTVAGWAGGRSWMTPGLLLERGNFARDVLFPDINFVPPDRVNGSSEIRSVADRIRQGLDITSATQPSSLGDGGIMAESNMMADRDEEFNTRYGSFRGWQMAIERVIPIPRHTARLDLSKMLVERGVENTSEAVDYLLARFMRVQPDSSTRSMLINFLDEDLGTTSITEAQSYMEDSLRLVLHLIMSQPEYQLG</sequence>